<evidence type="ECO:0000256" key="8">
    <source>
        <dbReference type="RuleBase" id="RU000461"/>
    </source>
</evidence>
<sequence length="514" mass="57577">MDLLIITLLVFFILLVFIKKICSAHPKEAIRQPPGPWNLPVIGSLHHLLRHQPAHQILSRLSSIHGPIMGLKLGEIRAVVVSSSAAAKEILKTHDISFASRPIYSSIKVITYGGKDIAFAPYGEFWRQMRRLCLLELLSAKRVQSFRYIREEEISNLIQSIAGAAASSVSVNLNDKISQLSGNITARAVVGRKTTDHKLLRSAVTGVDKLASGLNFPDLFPSMPFIARITGFQRKLEECHQNLEQIREEIIKEHRKNQEGLQPFAVDDIIEVLLRIQVGNDLQFPLTDDHIKAVIAHCLFVDTGQDLLVAGSSPTSITLVWAMSELIRNPAVKCKAQSEVRETFGRGMRNTMAEEELMSGDKLSYLKLVIKETLRLHPPTPLLLPRENPERCEVMGYEIPAKTMVMVNAWAIGRDSNNWDEPDAFRPERFDGSDDVGFKGRQTKFIPFGAGRRICPGMSFALAVVEMTLAHLLYYFDWEYFGGELDMTEAPGLSADRKFPLCLLPIQHIPLPPS</sequence>
<evidence type="ECO:0000313" key="12">
    <source>
        <dbReference type="Proteomes" id="UP001412067"/>
    </source>
</evidence>
<keyword evidence="7 8" id="KW-0503">Monooxygenase</keyword>
<keyword evidence="9" id="KW-0175">Coiled coil</keyword>
<dbReference type="Gene3D" id="1.10.630.10">
    <property type="entry name" value="Cytochrome P450"/>
    <property type="match status" value="1"/>
</dbReference>
<dbReference type="InterPro" id="IPR001128">
    <property type="entry name" value="Cyt_P450"/>
</dbReference>
<comment type="cofactor">
    <cofactor evidence="1">
        <name>heme</name>
        <dbReference type="ChEBI" id="CHEBI:30413"/>
    </cofactor>
</comment>
<dbReference type="InterPro" id="IPR036396">
    <property type="entry name" value="Cyt_P450_sf"/>
</dbReference>
<evidence type="ECO:0000256" key="6">
    <source>
        <dbReference type="ARBA" id="ARBA00023004"/>
    </source>
</evidence>
<keyword evidence="6 8" id="KW-0408">Iron</keyword>
<evidence type="ECO:0000256" key="3">
    <source>
        <dbReference type="ARBA" id="ARBA00022617"/>
    </source>
</evidence>
<name>A0ABR2LX05_9ASPA</name>
<dbReference type="CDD" id="cd11072">
    <property type="entry name" value="CYP71-like"/>
    <property type="match status" value="1"/>
</dbReference>
<gene>
    <name evidence="11" type="primary">CYP71D20</name>
    <name evidence="11" type="ORF">KSP40_PGU009636</name>
</gene>
<dbReference type="PANTHER" id="PTHR47955">
    <property type="entry name" value="CYTOCHROME P450 FAMILY 71 PROTEIN"/>
    <property type="match status" value="1"/>
</dbReference>
<dbReference type="PROSITE" id="PS00086">
    <property type="entry name" value="CYTOCHROME_P450"/>
    <property type="match status" value="1"/>
</dbReference>
<keyword evidence="10" id="KW-0732">Signal</keyword>
<feature type="signal peptide" evidence="10">
    <location>
        <begin position="1"/>
        <end position="23"/>
    </location>
</feature>
<dbReference type="Pfam" id="PF00067">
    <property type="entry name" value="p450"/>
    <property type="match status" value="1"/>
</dbReference>
<organism evidence="11 12">
    <name type="scientific">Platanthera guangdongensis</name>
    <dbReference type="NCBI Taxonomy" id="2320717"/>
    <lineage>
        <taxon>Eukaryota</taxon>
        <taxon>Viridiplantae</taxon>
        <taxon>Streptophyta</taxon>
        <taxon>Embryophyta</taxon>
        <taxon>Tracheophyta</taxon>
        <taxon>Spermatophyta</taxon>
        <taxon>Magnoliopsida</taxon>
        <taxon>Liliopsida</taxon>
        <taxon>Asparagales</taxon>
        <taxon>Orchidaceae</taxon>
        <taxon>Orchidoideae</taxon>
        <taxon>Orchideae</taxon>
        <taxon>Orchidinae</taxon>
        <taxon>Platanthera</taxon>
    </lineage>
</organism>
<evidence type="ECO:0000256" key="9">
    <source>
        <dbReference type="SAM" id="Coils"/>
    </source>
</evidence>
<dbReference type="SUPFAM" id="SSF48264">
    <property type="entry name" value="Cytochrome P450"/>
    <property type="match status" value="1"/>
</dbReference>
<evidence type="ECO:0000256" key="1">
    <source>
        <dbReference type="ARBA" id="ARBA00001971"/>
    </source>
</evidence>
<accession>A0ABR2LX05</accession>
<evidence type="ECO:0000256" key="4">
    <source>
        <dbReference type="ARBA" id="ARBA00022723"/>
    </source>
</evidence>
<comment type="caution">
    <text evidence="11">The sequence shown here is derived from an EMBL/GenBank/DDBJ whole genome shotgun (WGS) entry which is preliminary data.</text>
</comment>
<dbReference type="PRINTS" id="PR00385">
    <property type="entry name" value="P450"/>
</dbReference>
<keyword evidence="12" id="KW-1185">Reference proteome</keyword>
<proteinExistence type="inferred from homology"/>
<feature type="chain" id="PRO_5045633855" evidence="10">
    <location>
        <begin position="24"/>
        <end position="514"/>
    </location>
</feature>
<evidence type="ECO:0000313" key="11">
    <source>
        <dbReference type="EMBL" id="KAK8953336.1"/>
    </source>
</evidence>
<dbReference type="PANTHER" id="PTHR47955:SF19">
    <property type="entry name" value="CYTOCHROME P450 71A9-LIKE ISOFORM X1"/>
    <property type="match status" value="1"/>
</dbReference>
<evidence type="ECO:0000256" key="7">
    <source>
        <dbReference type="ARBA" id="ARBA00023033"/>
    </source>
</evidence>
<keyword evidence="3 8" id="KW-0349">Heme</keyword>
<feature type="coiled-coil region" evidence="9">
    <location>
        <begin position="229"/>
        <end position="256"/>
    </location>
</feature>
<dbReference type="PRINTS" id="PR00463">
    <property type="entry name" value="EP450I"/>
</dbReference>
<dbReference type="EMBL" id="JBBWWR010000014">
    <property type="protein sequence ID" value="KAK8953336.1"/>
    <property type="molecule type" value="Genomic_DNA"/>
</dbReference>
<keyword evidence="4 8" id="KW-0479">Metal-binding</keyword>
<dbReference type="Proteomes" id="UP001412067">
    <property type="component" value="Unassembled WGS sequence"/>
</dbReference>
<evidence type="ECO:0000256" key="5">
    <source>
        <dbReference type="ARBA" id="ARBA00023002"/>
    </source>
</evidence>
<dbReference type="InterPro" id="IPR017972">
    <property type="entry name" value="Cyt_P450_CS"/>
</dbReference>
<comment type="similarity">
    <text evidence="2 8">Belongs to the cytochrome P450 family.</text>
</comment>
<evidence type="ECO:0000256" key="10">
    <source>
        <dbReference type="SAM" id="SignalP"/>
    </source>
</evidence>
<protein>
    <submittedName>
        <fullName evidence="11">5-epiaristolochene 1,3-dihydroxylase</fullName>
    </submittedName>
</protein>
<evidence type="ECO:0000256" key="2">
    <source>
        <dbReference type="ARBA" id="ARBA00010617"/>
    </source>
</evidence>
<keyword evidence="5 8" id="KW-0560">Oxidoreductase</keyword>
<dbReference type="InterPro" id="IPR002401">
    <property type="entry name" value="Cyt_P450_E_grp-I"/>
</dbReference>
<reference evidence="11 12" key="1">
    <citation type="journal article" date="2022" name="Nat. Plants">
        <title>Genomes of leafy and leafless Platanthera orchids illuminate the evolution of mycoheterotrophy.</title>
        <authorList>
            <person name="Li M.H."/>
            <person name="Liu K.W."/>
            <person name="Li Z."/>
            <person name="Lu H.C."/>
            <person name="Ye Q.L."/>
            <person name="Zhang D."/>
            <person name="Wang J.Y."/>
            <person name="Li Y.F."/>
            <person name="Zhong Z.M."/>
            <person name="Liu X."/>
            <person name="Yu X."/>
            <person name="Liu D.K."/>
            <person name="Tu X.D."/>
            <person name="Liu B."/>
            <person name="Hao Y."/>
            <person name="Liao X.Y."/>
            <person name="Jiang Y.T."/>
            <person name="Sun W.H."/>
            <person name="Chen J."/>
            <person name="Chen Y.Q."/>
            <person name="Ai Y."/>
            <person name="Zhai J.W."/>
            <person name="Wu S.S."/>
            <person name="Zhou Z."/>
            <person name="Hsiao Y.Y."/>
            <person name="Wu W.L."/>
            <person name="Chen Y.Y."/>
            <person name="Lin Y.F."/>
            <person name="Hsu J.L."/>
            <person name="Li C.Y."/>
            <person name="Wang Z.W."/>
            <person name="Zhao X."/>
            <person name="Zhong W.Y."/>
            <person name="Ma X.K."/>
            <person name="Ma L."/>
            <person name="Huang J."/>
            <person name="Chen G.Z."/>
            <person name="Huang M.Z."/>
            <person name="Huang L."/>
            <person name="Peng D.H."/>
            <person name="Luo Y.B."/>
            <person name="Zou S.Q."/>
            <person name="Chen S.P."/>
            <person name="Lan S."/>
            <person name="Tsai W.C."/>
            <person name="Van de Peer Y."/>
            <person name="Liu Z.J."/>
        </authorList>
    </citation>
    <scope>NUCLEOTIDE SEQUENCE [LARGE SCALE GENOMIC DNA]</scope>
    <source>
        <strain evidence="11">Lor288</strain>
    </source>
</reference>